<dbReference type="HOGENOM" id="CLU_033858_1_1_1"/>
<protein>
    <submittedName>
        <fullName evidence="2">Uncharacterized protein</fullName>
    </submittedName>
</protein>
<dbReference type="Gramene" id="Bo9g065490.1">
    <property type="protein sequence ID" value="Bo9g065490.1"/>
    <property type="gene ID" value="Bo9g065490"/>
</dbReference>
<proteinExistence type="predicted"/>
<feature type="compositionally biased region" description="Polar residues" evidence="1">
    <location>
        <begin position="1"/>
        <end position="17"/>
    </location>
</feature>
<organism evidence="2 3">
    <name type="scientific">Brassica oleracea var. oleracea</name>
    <dbReference type="NCBI Taxonomy" id="109376"/>
    <lineage>
        <taxon>Eukaryota</taxon>
        <taxon>Viridiplantae</taxon>
        <taxon>Streptophyta</taxon>
        <taxon>Embryophyta</taxon>
        <taxon>Tracheophyta</taxon>
        <taxon>Spermatophyta</taxon>
        <taxon>Magnoliopsida</taxon>
        <taxon>eudicotyledons</taxon>
        <taxon>Gunneridae</taxon>
        <taxon>Pentapetalae</taxon>
        <taxon>rosids</taxon>
        <taxon>malvids</taxon>
        <taxon>Brassicales</taxon>
        <taxon>Brassicaceae</taxon>
        <taxon>Brassiceae</taxon>
        <taxon>Brassica</taxon>
    </lineage>
</organism>
<dbReference type="AlphaFoldDB" id="A0A0D3E6X9"/>
<accession>A0A0D3E6X9</accession>
<dbReference type="Pfam" id="PF03004">
    <property type="entry name" value="Transposase_24"/>
    <property type="match status" value="1"/>
</dbReference>
<evidence type="ECO:0000313" key="2">
    <source>
        <dbReference type="EnsemblPlants" id="Bo9g065490.1"/>
    </source>
</evidence>
<reference evidence="2" key="2">
    <citation type="submission" date="2015-03" db="UniProtKB">
        <authorList>
            <consortium name="EnsemblPlants"/>
        </authorList>
    </citation>
    <scope>IDENTIFICATION</scope>
</reference>
<sequence>MAQNKQSSFIPPKSLSTPLKVGLRRKPAAPTYSQMFYDGIGISSSGPSSSEAVAHSQTSQRVSWSPPSPAPHMPPSPPPAAAAPQPVPAGSLFNFGANNRVGRNVSETIKGYYDGAYPNWSKTLDHVKTTWFKCFAYEKMRVLPSMSDLFKMTHAISDGIFVDPASEKFFKAVASRVEEREMQLTQQSPDGLPVAPRKKGRIVGIRSVNEVAKATSSYASRRDEENSHLRVRMDSQQDCLDTLEDLLDVMAVGNLTMQRALNERRAALGCQFGIPKMPILTVLYRAPPPTISII</sequence>
<evidence type="ECO:0000256" key="1">
    <source>
        <dbReference type="SAM" id="MobiDB-lite"/>
    </source>
</evidence>
<dbReference type="InterPro" id="IPR004252">
    <property type="entry name" value="Probable_transposase_24"/>
</dbReference>
<feature type="compositionally biased region" description="Pro residues" evidence="1">
    <location>
        <begin position="66"/>
        <end position="87"/>
    </location>
</feature>
<feature type="region of interest" description="Disordered" evidence="1">
    <location>
        <begin position="44"/>
        <end position="87"/>
    </location>
</feature>
<feature type="region of interest" description="Disordered" evidence="1">
    <location>
        <begin position="1"/>
        <end position="24"/>
    </location>
</feature>
<dbReference type="Proteomes" id="UP000032141">
    <property type="component" value="Chromosome C9"/>
</dbReference>
<evidence type="ECO:0000313" key="3">
    <source>
        <dbReference type="Proteomes" id="UP000032141"/>
    </source>
</evidence>
<reference evidence="2 3" key="1">
    <citation type="journal article" date="2014" name="Genome Biol.">
        <title>Transcriptome and methylome profiling reveals relics of genome dominance in the mesopolyploid Brassica oleracea.</title>
        <authorList>
            <person name="Parkin I.A."/>
            <person name="Koh C."/>
            <person name="Tang H."/>
            <person name="Robinson S.J."/>
            <person name="Kagale S."/>
            <person name="Clarke W.E."/>
            <person name="Town C.D."/>
            <person name="Nixon J."/>
            <person name="Krishnakumar V."/>
            <person name="Bidwell S.L."/>
            <person name="Denoeud F."/>
            <person name="Belcram H."/>
            <person name="Links M.G."/>
            <person name="Just J."/>
            <person name="Clarke C."/>
            <person name="Bender T."/>
            <person name="Huebert T."/>
            <person name="Mason A.S."/>
            <person name="Pires J.C."/>
            <person name="Barker G."/>
            <person name="Moore J."/>
            <person name="Walley P.G."/>
            <person name="Manoli S."/>
            <person name="Batley J."/>
            <person name="Edwards D."/>
            <person name="Nelson M.N."/>
            <person name="Wang X."/>
            <person name="Paterson A.H."/>
            <person name="King G."/>
            <person name="Bancroft I."/>
            <person name="Chalhoub B."/>
            <person name="Sharpe A.G."/>
        </authorList>
    </citation>
    <scope>NUCLEOTIDE SEQUENCE</scope>
    <source>
        <strain evidence="2 3">cv. TO1000</strain>
    </source>
</reference>
<dbReference type="EnsemblPlants" id="Bo9g065490.1">
    <property type="protein sequence ID" value="Bo9g065490.1"/>
    <property type="gene ID" value="Bo9g065490"/>
</dbReference>
<keyword evidence="3" id="KW-1185">Reference proteome</keyword>
<name>A0A0D3E6X9_BRAOL</name>